<dbReference type="OrthoDB" id="10057873at2759"/>
<reference evidence="2" key="1">
    <citation type="submission" date="2020-09" db="EMBL/GenBank/DDBJ databases">
        <authorList>
            <person name="Kikuchi T."/>
        </authorList>
    </citation>
    <scope>NUCLEOTIDE SEQUENCE</scope>
    <source>
        <strain evidence="2">SH1</strain>
    </source>
</reference>
<name>A0A811KAM3_9BILA</name>
<sequence>MKAIKLRNVIPEEFWKDNNDRFPILYQVAKKVIPSERFFSHATMLFNDKLRNRLTDERAEQILLSRCELNRRKKELNDSSSDDETDGT</sequence>
<proteinExistence type="predicted"/>
<dbReference type="EMBL" id="CAJFCW020000002">
    <property type="protein sequence ID" value="CAG9097640.1"/>
    <property type="molecule type" value="Genomic_DNA"/>
</dbReference>
<evidence type="ECO:0000259" key="1">
    <source>
        <dbReference type="Pfam" id="PF05699"/>
    </source>
</evidence>
<dbReference type="GO" id="GO:0046983">
    <property type="term" value="F:protein dimerization activity"/>
    <property type="evidence" value="ECO:0007669"/>
    <property type="project" value="InterPro"/>
</dbReference>
<comment type="caution">
    <text evidence="2">The sequence shown here is derived from an EMBL/GenBank/DDBJ whole genome shotgun (WGS) entry which is preliminary data.</text>
</comment>
<dbReference type="Proteomes" id="UP000614601">
    <property type="component" value="Unassembled WGS sequence"/>
</dbReference>
<dbReference type="InterPro" id="IPR012337">
    <property type="entry name" value="RNaseH-like_sf"/>
</dbReference>
<protein>
    <recommendedName>
        <fullName evidence="1">HAT C-terminal dimerisation domain-containing protein</fullName>
    </recommendedName>
</protein>
<organism evidence="2 3">
    <name type="scientific">Bursaphelenchus okinawaensis</name>
    <dbReference type="NCBI Taxonomy" id="465554"/>
    <lineage>
        <taxon>Eukaryota</taxon>
        <taxon>Metazoa</taxon>
        <taxon>Ecdysozoa</taxon>
        <taxon>Nematoda</taxon>
        <taxon>Chromadorea</taxon>
        <taxon>Rhabditida</taxon>
        <taxon>Tylenchina</taxon>
        <taxon>Tylenchomorpha</taxon>
        <taxon>Aphelenchoidea</taxon>
        <taxon>Aphelenchoididae</taxon>
        <taxon>Bursaphelenchus</taxon>
    </lineage>
</organism>
<gene>
    <name evidence="2" type="ORF">BOKJ2_LOCUS4605</name>
</gene>
<dbReference type="InterPro" id="IPR008906">
    <property type="entry name" value="HATC_C_dom"/>
</dbReference>
<dbReference type="Proteomes" id="UP000783686">
    <property type="component" value="Unassembled WGS sequence"/>
</dbReference>
<dbReference type="SUPFAM" id="SSF53098">
    <property type="entry name" value="Ribonuclease H-like"/>
    <property type="match status" value="1"/>
</dbReference>
<dbReference type="AlphaFoldDB" id="A0A811KAM3"/>
<feature type="domain" description="HAT C-terminal dimerisation" evidence="1">
    <location>
        <begin position="11"/>
        <end position="66"/>
    </location>
</feature>
<dbReference type="EMBL" id="CAJFDH010000002">
    <property type="protein sequence ID" value="CAD5212804.1"/>
    <property type="molecule type" value="Genomic_DNA"/>
</dbReference>
<evidence type="ECO:0000313" key="3">
    <source>
        <dbReference type="Proteomes" id="UP000614601"/>
    </source>
</evidence>
<evidence type="ECO:0000313" key="2">
    <source>
        <dbReference type="EMBL" id="CAD5212804.1"/>
    </source>
</evidence>
<accession>A0A811KAM3</accession>
<keyword evidence="3" id="KW-1185">Reference proteome</keyword>
<dbReference type="Pfam" id="PF05699">
    <property type="entry name" value="Dimer_Tnp_hAT"/>
    <property type="match status" value="1"/>
</dbReference>